<dbReference type="GO" id="GO:0003677">
    <property type="term" value="F:DNA binding"/>
    <property type="evidence" value="ECO:0007669"/>
    <property type="project" value="TreeGrafter"/>
</dbReference>
<dbReference type="SUPFAM" id="SSF48173">
    <property type="entry name" value="Cryptochrome/photolyase FAD-binding domain"/>
    <property type="match status" value="1"/>
</dbReference>
<evidence type="ECO:0000256" key="3">
    <source>
        <dbReference type="ARBA" id="ARBA00022827"/>
    </source>
</evidence>
<keyword evidence="4 7" id="KW-0157">Chromophore</keyword>
<protein>
    <recommendedName>
        <fullName evidence="7">Cryptochrome DASH</fullName>
    </recommendedName>
</protein>
<dbReference type="Proteomes" id="UP000230069">
    <property type="component" value="Unassembled WGS sequence"/>
</dbReference>
<dbReference type="AlphaFoldDB" id="A0A2G5F8B1"/>
<dbReference type="InterPro" id="IPR005101">
    <property type="entry name" value="Cryptochr/Photolyase_FAD-bd"/>
</dbReference>
<sequence length="594" mass="68643">MMTVKLFSSSSSFHLKFLTFFSSKSTLNSLFSTNILLSYNIQIMSSASKFDQNSRLSSPKSYLVPSLNSDEIDRITDETFRRYTLSSMKRKGVGVAIVWFRNDLRILDNEALYRAWMSSEAVLPVYCVDPRLFETTHYFGFPKTGALRAQYLIECLDDLKKNLMKHGLNLLIQHGKPEDILPSIAKASGAHTVYAHIETCSEELRVERGVRAGLQKVRRQTQEPRGKNPLSPKLELVWGSTMYHTDDLPFPPTELPDVYTQFRKSVESKCKIRSCFKLPTSLGPLPCCDLDEIGGWGCVPSVDDLGLHHEKVNMGMCFRGGESAALSRLNEYFWRKDLLRVYKETRNGMLGPDYSTKFSPWLASGCISPRLVYEEVKRYEKERQANDSTYWVLFELIWRDYFRFLSVKYVNSLFQIGGPRKVESKKWSQDRVLFESWREGRTGYPLIDANMKELYTTGFMSNRGRQIVCSFLVRDMGIDWRMGAEWFETCLLDYDPCSNYGNWTYGAGVGNDPREDRYFSIPKQAQNYDPDGEYVAYWLPELQALPRDKRHFPGKSYIKQIIPLKFGSSNQRHGRSNYNRRQGKDYAGGSKNFY</sequence>
<dbReference type="FunCoup" id="A0A2G5F8B1">
    <property type="interactions" value="44"/>
</dbReference>
<comment type="function">
    <text evidence="7">May have a photoreceptor function.</text>
</comment>
<keyword evidence="3 5" id="KW-0274">FAD</keyword>
<dbReference type="EMBL" id="KZ305019">
    <property type="protein sequence ID" value="PIA64167.1"/>
    <property type="molecule type" value="Genomic_DNA"/>
</dbReference>
<dbReference type="GO" id="GO:0000719">
    <property type="term" value="P:photoreactive repair"/>
    <property type="evidence" value="ECO:0007669"/>
    <property type="project" value="TreeGrafter"/>
</dbReference>
<keyword evidence="2 5" id="KW-0285">Flavoprotein</keyword>
<evidence type="ECO:0000256" key="1">
    <source>
        <dbReference type="ARBA" id="ARBA00005862"/>
    </source>
</evidence>
<dbReference type="Pfam" id="PF03441">
    <property type="entry name" value="FAD_binding_7"/>
    <property type="match status" value="1"/>
</dbReference>
<proteinExistence type="inferred from homology"/>
<dbReference type="OrthoDB" id="435881at2759"/>
<feature type="site" description="Electron transfer via tryptophanyl radical" evidence="6">
    <location>
        <position position="503"/>
    </location>
</feature>
<dbReference type="SUPFAM" id="SSF52425">
    <property type="entry name" value="Cryptochrome/photolyase, N-terminal domain"/>
    <property type="match status" value="1"/>
</dbReference>
<feature type="binding site" evidence="5">
    <location>
        <begin position="493"/>
        <end position="495"/>
    </location>
    <ligand>
        <name>FAD</name>
        <dbReference type="ChEBI" id="CHEBI:57692"/>
    </ligand>
</feature>
<dbReference type="PANTHER" id="PTHR11455">
    <property type="entry name" value="CRYPTOCHROME"/>
    <property type="match status" value="1"/>
</dbReference>
<gene>
    <name evidence="10" type="ORF">AQUCO_00201446v1</name>
</gene>
<dbReference type="Gene3D" id="1.25.40.80">
    <property type="match status" value="1"/>
</dbReference>
<evidence type="ECO:0000256" key="4">
    <source>
        <dbReference type="ARBA" id="ARBA00022991"/>
    </source>
</evidence>
<feature type="binding site" evidence="5">
    <location>
        <begin position="395"/>
        <end position="402"/>
    </location>
    <ligand>
        <name>FAD</name>
        <dbReference type="ChEBI" id="CHEBI:57692"/>
    </ligand>
</feature>
<evidence type="ECO:0000259" key="9">
    <source>
        <dbReference type="PROSITE" id="PS51645"/>
    </source>
</evidence>
<dbReference type="GO" id="GO:0071949">
    <property type="term" value="F:FAD binding"/>
    <property type="evidence" value="ECO:0007669"/>
    <property type="project" value="TreeGrafter"/>
</dbReference>
<feature type="site" description="Electron transfer via tryptophanyl radical" evidence="6">
    <location>
        <position position="427"/>
    </location>
</feature>
<evidence type="ECO:0000313" key="10">
    <source>
        <dbReference type="EMBL" id="PIA64167.1"/>
    </source>
</evidence>
<feature type="compositionally biased region" description="Polar residues" evidence="8">
    <location>
        <begin position="568"/>
        <end position="580"/>
    </location>
</feature>
<evidence type="ECO:0000256" key="2">
    <source>
        <dbReference type="ARBA" id="ARBA00022630"/>
    </source>
</evidence>
<comment type="similarity">
    <text evidence="1 7">Belongs to the DNA photolyase class-1 family.</text>
</comment>
<evidence type="ECO:0000256" key="5">
    <source>
        <dbReference type="PIRSR" id="PIRSR602081-1"/>
    </source>
</evidence>
<dbReference type="PRINTS" id="PR00147">
    <property type="entry name" value="DNAPHOTLYASE"/>
</dbReference>
<evidence type="ECO:0000256" key="6">
    <source>
        <dbReference type="PIRSR" id="PIRSR602081-2"/>
    </source>
</evidence>
<comment type="cofactor">
    <cofactor evidence="5 7">
        <name>FAD</name>
        <dbReference type="ChEBI" id="CHEBI:57692"/>
    </cofactor>
    <text evidence="5 7">Binds 1 FAD per subunit.</text>
</comment>
<dbReference type="STRING" id="218851.A0A2G5F8B1"/>
<dbReference type="PROSITE" id="PS51645">
    <property type="entry name" value="PHR_CRY_ALPHA_BETA"/>
    <property type="match status" value="1"/>
</dbReference>
<feature type="domain" description="Photolyase/cryptochrome alpha/beta" evidence="9">
    <location>
        <begin position="94"/>
        <end position="230"/>
    </location>
</feature>
<dbReference type="InterPro" id="IPR002081">
    <property type="entry name" value="Cryptochrome/DNA_photolyase_1"/>
</dbReference>
<comment type="cofactor">
    <cofactor evidence="7">
        <name>(6R)-5,10-methylene-5,6,7,8-tetrahydrofolate</name>
        <dbReference type="ChEBI" id="CHEBI:15636"/>
    </cofactor>
    <text evidence="7">Binds 1 5,10-methenyltetrahydrofolate (MTHF) per subunit.</text>
</comment>
<dbReference type="InterPro" id="IPR036134">
    <property type="entry name" value="Crypto/Photolyase_FAD-like_sf"/>
</dbReference>
<dbReference type="GO" id="GO:0003904">
    <property type="term" value="F:deoxyribodipyrimidine photo-lyase activity"/>
    <property type="evidence" value="ECO:0007669"/>
    <property type="project" value="TreeGrafter"/>
</dbReference>
<reference evidence="10 11" key="1">
    <citation type="submission" date="2017-09" db="EMBL/GenBank/DDBJ databases">
        <title>WGS assembly of Aquilegia coerulea Goldsmith.</title>
        <authorList>
            <person name="Hodges S."/>
            <person name="Kramer E."/>
            <person name="Nordborg M."/>
            <person name="Tomkins J."/>
            <person name="Borevitz J."/>
            <person name="Derieg N."/>
            <person name="Yan J."/>
            <person name="Mihaltcheva S."/>
            <person name="Hayes R.D."/>
            <person name="Rokhsar D."/>
        </authorList>
    </citation>
    <scope>NUCLEOTIDE SEQUENCE [LARGE SCALE GENOMIC DNA]</scope>
    <source>
        <strain evidence="11">cv. Goldsmith</strain>
    </source>
</reference>
<feature type="binding site" evidence="5">
    <location>
        <begin position="355"/>
        <end position="359"/>
    </location>
    <ligand>
        <name>FAD</name>
        <dbReference type="ChEBI" id="CHEBI:57692"/>
    </ligand>
</feature>
<dbReference type="NCBIfam" id="TIGR02765">
    <property type="entry name" value="crypto_DASH"/>
    <property type="match status" value="1"/>
</dbReference>
<dbReference type="InterPro" id="IPR014133">
    <property type="entry name" value="Cry_DASH"/>
</dbReference>
<dbReference type="InterPro" id="IPR014729">
    <property type="entry name" value="Rossmann-like_a/b/a_fold"/>
</dbReference>
<evidence type="ECO:0000313" key="11">
    <source>
        <dbReference type="Proteomes" id="UP000230069"/>
    </source>
</evidence>
<dbReference type="InParanoid" id="A0A2G5F8B1"/>
<dbReference type="Pfam" id="PF00875">
    <property type="entry name" value="DNA_photolyase"/>
    <property type="match status" value="1"/>
</dbReference>
<evidence type="ECO:0000256" key="7">
    <source>
        <dbReference type="RuleBase" id="RU367151"/>
    </source>
</evidence>
<feature type="region of interest" description="Disordered" evidence="8">
    <location>
        <begin position="568"/>
        <end position="594"/>
    </location>
</feature>
<dbReference type="Gene3D" id="1.10.579.10">
    <property type="entry name" value="DNA Cyclobutane Dipyrimidine Photolyase, subunit A, domain 3"/>
    <property type="match status" value="1"/>
</dbReference>
<dbReference type="InterPro" id="IPR036155">
    <property type="entry name" value="Crypto/Photolyase_N_sf"/>
</dbReference>
<feature type="site" description="Electron transfer via tryptophanyl radical" evidence="6">
    <location>
        <position position="480"/>
    </location>
</feature>
<dbReference type="PANTHER" id="PTHR11455:SF22">
    <property type="entry name" value="CRYPTOCHROME DASH"/>
    <property type="match status" value="1"/>
</dbReference>
<dbReference type="Gene3D" id="3.40.50.620">
    <property type="entry name" value="HUPs"/>
    <property type="match status" value="1"/>
</dbReference>
<dbReference type="InterPro" id="IPR006050">
    <property type="entry name" value="DNA_photolyase_N"/>
</dbReference>
<organism evidence="10 11">
    <name type="scientific">Aquilegia coerulea</name>
    <name type="common">Rocky mountain columbine</name>
    <dbReference type="NCBI Taxonomy" id="218851"/>
    <lineage>
        <taxon>Eukaryota</taxon>
        <taxon>Viridiplantae</taxon>
        <taxon>Streptophyta</taxon>
        <taxon>Embryophyta</taxon>
        <taxon>Tracheophyta</taxon>
        <taxon>Spermatophyta</taxon>
        <taxon>Magnoliopsida</taxon>
        <taxon>Ranunculales</taxon>
        <taxon>Ranunculaceae</taxon>
        <taxon>Thalictroideae</taxon>
        <taxon>Aquilegia</taxon>
    </lineage>
</organism>
<accession>A0A2G5F8B1</accession>
<keyword evidence="11" id="KW-1185">Reference proteome</keyword>
<feature type="binding site" evidence="5">
    <location>
        <position position="342"/>
    </location>
    <ligand>
        <name>FAD</name>
        <dbReference type="ChEBI" id="CHEBI:57692"/>
    </ligand>
</feature>
<name>A0A2G5F8B1_AQUCA</name>
<evidence type="ECO:0000256" key="8">
    <source>
        <dbReference type="SAM" id="MobiDB-lite"/>
    </source>
</evidence>